<dbReference type="AlphaFoldDB" id="A0A511QGQ5"/>
<dbReference type="GO" id="GO:0012505">
    <property type="term" value="C:endomembrane system"/>
    <property type="evidence" value="ECO:0007669"/>
    <property type="project" value="UniProtKB-SubCell"/>
</dbReference>
<proteinExistence type="predicted"/>
<organism evidence="4 5">
    <name type="scientific">Vibrio sagamiensis NBRC 104589</name>
    <dbReference type="NCBI Taxonomy" id="1219064"/>
    <lineage>
        <taxon>Bacteria</taxon>
        <taxon>Pseudomonadati</taxon>
        <taxon>Pseudomonadota</taxon>
        <taxon>Gammaproteobacteria</taxon>
        <taxon>Vibrionales</taxon>
        <taxon>Vibrionaceae</taxon>
        <taxon>Vibrio</taxon>
    </lineage>
</organism>
<evidence type="ECO:0000313" key="5">
    <source>
        <dbReference type="Proteomes" id="UP000321922"/>
    </source>
</evidence>
<dbReference type="SUPFAM" id="SSF117892">
    <property type="entry name" value="Band 7/SPFH domain"/>
    <property type="match status" value="1"/>
</dbReference>
<dbReference type="Gene3D" id="3.30.479.30">
    <property type="entry name" value="Band 7 domain"/>
    <property type="match status" value="1"/>
</dbReference>
<dbReference type="InterPro" id="IPR027705">
    <property type="entry name" value="Flotillin_fam"/>
</dbReference>
<keyword evidence="3" id="KW-0812">Transmembrane</keyword>
<evidence type="ECO:0000313" key="4">
    <source>
        <dbReference type="EMBL" id="GEM76483.1"/>
    </source>
</evidence>
<comment type="subcellular location">
    <subcellularLocation>
        <location evidence="1">Endomembrane system</location>
    </subcellularLocation>
</comment>
<feature type="transmembrane region" description="Helical" evidence="3">
    <location>
        <begin position="6"/>
        <end position="24"/>
    </location>
</feature>
<feature type="coiled-coil region" evidence="2">
    <location>
        <begin position="235"/>
        <end position="275"/>
    </location>
</feature>
<dbReference type="InterPro" id="IPR036013">
    <property type="entry name" value="Band_7/SPFH_dom_sf"/>
</dbReference>
<dbReference type="PANTHER" id="PTHR13806">
    <property type="entry name" value="FLOTILLIN-RELATED"/>
    <property type="match status" value="1"/>
</dbReference>
<gene>
    <name evidence="4" type="ORF">VSA01S_25950</name>
</gene>
<dbReference type="RefSeq" id="WP_039979810.1">
    <property type="nucleotide sequence ID" value="NZ_BAOJ01000021.1"/>
</dbReference>
<dbReference type="GO" id="GO:0005886">
    <property type="term" value="C:plasma membrane"/>
    <property type="evidence" value="ECO:0007669"/>
    <property type="project" value="TreeGrafter"/>
</dbReference>
<keyword evidence="3" id="KW-1133">Transmembrane helix</keyword>
<reference evidence="4 5" key="1">
    <citation type="submission" date="2019-07" db="EMBL/GenBank/DDBJ databases">
        <title>Whole genome shotgun sequence of Vibrio sagamiensis NBRC 104589.</title>
        <authorList>
            <person name="Hosoyama A."/>
            <person name="Uohara A."/>
            <person name="Ohji S."/>
            <person name="Ichikawa N."/>
        </authorList>
    </citation>
    <scope>NUCLEOTIDE SEQUENCE [LARGE SCALE GENOMIC DNA]</scope>
    <source>
        <strain evidence="4 5">NBRC 104589</strain>
    </source>
</reference>
<name>A0A511QGQ5_9VIBR</name>
<evidence type="ECO:0000256" key="2">
    <source>
        <dbReference type="SAM" id="Coils"/>
    </source>
</evidence>
<dbReference type="OrthoDB" id="9815577at2"/>
<evidence type="ECO:0000256" key="3">
    <source>
        <dbReference type="SAM" id="Phobius"/>
    </source>
</evidence>
<evidence type="ECO:0000256" key="1">
    <source>
        <dbReference type="ARBA" id="ARBA00004308"/>
    </source>
</evidence>
<sequence>MVFSPSLIFILAGIGLFLLVLVFLTSRYKKVRVEGEALIVNGVDRTRASLTGTFVWPIVNRYEYMDITRKKISVVRSGSKDQEGEEYEGLHCRDNIRADLKVDFYIGVNHEEDDIVRVAKLFTAFDASNIERLKEHFQPKFSEALKTAVKQFDFEELLTNRRAFRDAVVQVIGSEMDGFKIYDVVIDKIDQTSLEAHNPDNILDVEGIRKISLITAQKNTETNAIRQDERTTIKKKDVEAEANRLQLVKQEKESIARTKREVDIIEAQEHALSEEKRQEYERIASIAKLDTEEEVAKKRESVEMEIEMTRIANQRQVAIQGEELSRAVETEKVRTSSEVAQREMEKETVVEEALKSVAETRSQRVEIERKIAREEEETENLRVNEQVNRKKRVSMVEAEAVAEAKQLELLVAARAEKEAAKEQAERLLIEKDAELKVKTRDAENELAVKTREAEAAHIVVTKKADADKVARQRYAEAELEASSKEAEAQYLLKEREAAAKERMAQAEKEHISATGLAQVEVDRERALAIRETGEAEAYTLQSAGEAEAQALRAKGLAEAEAQTARFEAAQQYDDQTREHDKWVMQLQQEKELDLARIDAQKAVAAESAKALAQALAAADIKLFGGDGMEQIRRTVLDSATMDVKFEESKVLNPLVSEYVDGSRSLPQDIKDILENTELKSSDLSNVALAGLLNSQGGAAELLKKIQQSVGNVSSTES</sequence>
<keyword evidence="2" id="KW-0175">Coiled coil</keyword>
<keyword evidence="3" id="KW-0472">Membrane</keyword>
<comment type="caution">
    <text evidence="4">The sequence shown here is derived from an EMBL/GenBank/DDBJ whole genome shotgun (WGS) entry which is preliminary data.</text>
</comment>
<dbReference type="PANTHER" id="PTHR13806:SF31">
    <property type="entry name" value="FLOTILLIN-LIKE PROTEIN 1-RELATED"/>
    <property type="match status" value="1"/>
</dbReference>
<protein>
    <submittedName>
        <fullName evidence="4">Uncharacterized protein</fullName>
    </submittedName>
</protein>
<dbReference type="Proteomes" id="UP000321922">
    <property type="component" value="Unassembled WGS sequence"/>
</dbReference>
<dbReference type="EMBL" id="BJXJ01000025">
    <property type="protein sequence ID" value="GEM76483.1"/>
    <property type="molecule type" value="Genomic_DNA"/>
</dbReference>
<keyword evidence="5" id="KW-1185">Reference proteome</keyword>
<feature type="coiled-coil region" evidence="2">
    <location>
        <begin position="350"/>
        <end position="434"/>
    </location>
</feature>
<accession>A0A511QGQ5</accession>